<evidence type="ECO:0000313" key="1">
    <source>
        <dbReference type="EMBL" id="MCU6791414.1"/>
    </source>
</evidence>
<evidence type="ECO:0000313" key="2">
    <source>
        <dbReference type="Proteomes" id="UP001652445"/>
    </source>
</evidence>
<comment type="caution">
    <text evidence="1">The sequence shown here is derived from an EMBL/GenBank/DDBJ whole genome shotgun (WGS) entry which is preliminary data.</text>
</comment>
<dbReference type="PANTHER" id="PTHR20883:SF46">
    <property type="entry name" value="PHYTANOYL-COA HYDROXYLASE"/>
    <property type="match status" value="1"/>
</dbReference>
<dbReference type="Pfam" id="PF05721">
    <property type="entry name" value="PhyH"/>
    <property type="match status" value="1"/>
</dbReference>
<sequence length="278" mass="31865">MEPSSLQYALTEEERQTFNETGYLILENALSPEQVAALTKEVDHIFETKVKAGHDTTKALFHPNFIPDHQLFLDLLDYEKVLPKVWGILGWNIYLYHAHMIVTPPSGAEQNDKTFGWHQDSGRMNIEMESEPRPRMSLKVAYFLSDISEPGRGNFWIVPNSHLNNTMVRPESGIGQLEGAIPVCVKPGTAVFFDRRLWHAASPNWSDITRKVLFYGYGYRWIRTKDDMTVQDLYPKCDPIQRQLLGDGINCNGYYTPTDEEVPLKIWLKEHAPAQVGK</sequence>
<reference evidence="1 2" key="1">
    <citation type="submission" date="2022-09" db="EMBL/GenBank/DDBJ databases">
        <authorList>
            <person name="Han X.L."/>
            <person name="Wang Q."/>
            <person name="Lu T."/>
        </authorList>
    </citation>
    <scope>NUCLEOTIDE SEQUENCE [LARGE SCALE GENOMIC DNA]</scope>
    <source>
        <strain evidence="1 2">WQ 127069</strain>
    </source>
</reference>
<keyword evidence="2" id="KW-1185">Reference proteome</keyword>
<dbReference type="InterPro" id="IPR008775">
    <property type="entry name" value="Phytyl_CoA_dOase-like"/>
</dbReference>
<dbReference type="RefSeq" id="WP_262682974.1">
    <property type="nucleotide sequence ID" value="NZ_JAOQIO010000007.1"/>
</dbReference>
<dbReference type="SUPFAM" id="SSF51197">
    <property type="entry name" value="Clavaminate synthase-like"/>
    <property type="match status" value="1"/>
</dbReference>
<organism evidence="1 2">
    <name type="scientific">Paenibacillus baimaensis</name>
    <dbReference type="NCBI Taxonomy" id="2982185"/>
    <lineage>
        <taxon>Bacteria</taxon>
        <taxon>Bacillati</taxon>
        <taxon>Bacillota</taxon>
        <taxon>Bacilli</taxon>
        <taxon>Bacillales</taxon>
        <taxon>Paenibacillaceae</taxon>
        <taxon>Paenibacillus</taxon>
    </lineage>
</organism>
<dbReference type="EMBL" id="JAOQIO010000007">
    <property type="protein sequence ID" value="MCU6791414.1"/>
    <property type="molecule type" value="Genomic_DNA"/>
</dbReference>
<accession>A0ABT2U9V6</accession>
<protein>
    <submittedName>
        <fullName evidence="1">Phytanoyl-CoA dioxygenase family protein</fullName>
    </submittedName>
</protein>
<dbReference type="PANTHER" id="PTHR20883">
    <property type="entry name" value="PHYTANOYL-COA DIOXYGENASE DOMAIN CONTAINING 1"/>
    <property type="match status" value="1"/>
</dbReference>
<keyword evidence="1" id="KW-0223">Dioxygenase</keyword>
<dbReference type="GO" id="GO:0051213">
    <property type="term" value="F:dioxygenase activity"/>
    <property type="evidence" value="ECO:0007669"/>
    <property type="project" value="UniProtKB-KW"/>
</dbReference>
<name>A0ABT2U9V6_9BACL</name>
<dbReference type="Gene3D" id="2.60.120.620">
    <property type="entry name" value="q2cbj1_9rhob like domain"/>
    <property type="match status" value="1"/>
</dbReference>
<dbReference type="Proteomes" id="UP001652445">
    <property type="component" value="Unassembled WGS sequence"/>
</dbReference>
<keyword evidence="1" id="KW-0560">Oxidoreductase</keyword>
<proteinExistence type="predicted"/>
<gene>
    <name evidence="1" type="ORF">OB236_04640</name>
</gene>